<accession>F0WPS6</accession>
<protein>
    <submittedName>
        <fullName evidence="2">AlNc14C189G8418 protein</fullName>
    </submittedName>
</protein>
<name>F0WPS6_9STRA</name>
<feature type="compositionally biased region" description="Basic and acidic residues" evidence="1">
    <location>
        <begin position="42"/>
        <end position="62"/>
    </location>
</feature>
<evidence type="ECO:0000313" key="2">
    <source>
        <dbReference type="EMBL" id="CCA23327.1"/>
    </source>
</evidence>
<gene>
    <name evidence="2" type="primary">AlNc14C189G8418</name>
    <name evidence="2" type="ORF">ALNC14_094700</name>
</gene>
<dbReference type="AlphaFoldDB" id="F0WPS6"/>
<reference evidence="2" key="1">
    <citation type="journal article" date="2011" name="PLoS Biol.">
        <title>Gene gain and loss during evolution of obligate parasitism in the white rust pathogen of Arabidopsis thaliana.</title>
        <authorList>
            <person name="Kemen E."/>
            <person name="Gardiner A."/>
            <person name="Schultz-Larsen T."/>
            <person name="Kemen A.C."/>
            <person name="Balmuth A.L."/>
            <person name="Robert-Seilaniantz A."/>
            <person name="Bailey K."/>
            <person name="Holub E."/>
            <person name="Studholme D.J."/>
            <person name="Maclean D."/>
            <person name="Jones J.D."/>
        </authorList>
    </citation>
    <scope>NUCLEOTIDE SEQUENCE</scope>
</reference>
<feature type="region of interest" description="Disordered" evidence="1">
    <location>
        <begin position="37"/>
        <end position="62"/>
    </location>
</feature>
<reference evidence="2" key="2">
    <citation type="submission" date="2011-02" db="EMBL/GenBank/DDBJ databases">
        <authorList>
            <person name="MacLean D."/>
        </authorList>
    </citation>
    <scope>NUCLEOTIDE SEQUENCE</scope>
</reference>
<evidence type="ECO:0000256" key="1">
    <source>
        <dbReference type="SAM" id="MobiDB-lite"/>
    </source>
</evidence>
<dbReference type="HOGENOM" id="CLU_1725681_0_0_1"/>
<proteinExistence type="predicted"/>
<dbReference type="EMBL" id="FR824234">
    <property type="protein sequence ID" value="CCA23327.1"/>
    <property type="molecule type" value="Genomic_DNA"/>
</dbReference>
<sequence>MGRRSDLLWYGAQRINPILNLGTETSTTTSNQETIASMQRIGETKASKKEDPVLYHDEHDSDCVPDLGTTSAVKKHDDQAQVKQVLECKVHEAINAGCPPAVSDQLQSVLLDTIDSFCLQLIPGRSVDVPALKEWLKDNATPFKCKARRYPK</sequence>
<organism evidence="2">
    <name type="scientific">Albugo laibachii Nc14</name>
    <dbReference type="NCBI Taxonomy" id="890382"/>
    <lineage>
        <taxon>Eukaryota</taxon>
        <taxon>Sar</taxon>
        <taxon>Stramenopiles</taxon>
        <taxon>Oomycota</taxon>
        <taxon>Peronosporomycetes</taxon>
        <taxon>Albuginales</taxon>
        <taxon>Albuginaceae</taxon>
        <taxon>Albugo</taxon>
    </lineage>
</organism>